<reference evidence="4" key="1">
    <citation type="submission" date="2023-03" db="EMBL/GenBank/DDBJ databases">
        <title>Multiphase analysis and comparison of six strains from genera Psychromarinibacter, Lutimaribacter, and Maritimibacter, including a novel species: Psychromarinibacter sediminicola sp. nov.</title>
        <authorList>
            <person name="Wang Y.-H."/>
            <person name="Ye M.-Q."/>
            <person name="Du Z.-J."/>
        </authorList>
    </citation>
    <scope>NUCLEOTIDE SEQUENCE</scope>
    <source>
        <strain evidence="4">C21-152</strain>
    </source>
</reference>
<evidence type="ECO:0000256" key="2">
    <source>
        <dbReference type="PIRSR" id="PIRSR006241-50"/>
    </source>
</evidence>
<dbReference type="RefSeq" id="WP_275566606.1">
    <property type="nucleotide sequence ID" value="NZ_JARGYC010000013.1"/>
</dbReference>
<dbReference type="PANTHER" id="PTHR43489:SF6">
    <property type="entry name" value="HYDROXYPYRUVATE ISOMERASE-RELATED"/>
    <property type="match status" value="1"/>
</dbReference>
<evidence type="ECO:0000259" key="3">
    <source>
        <dbReference type="Pfam" id="PF01261"/>
    </source>
</evidence>
<dbReference type="InterPro" id="IPR050417">
    <property type="entry name" value="Sugar_Epim/Isomerase"/>
</dbReference>
<evidence type="ECO:0000313" key="4">
    <source>
        <dbReference type="EMBL" id="MDF0600463.1"/>
    </source>
</evidence>
<dbReference type="PANTHER" id="PTHR43489">
    <property type="entry name" value="ISOMERASE"/>
    <property type="match status" value="1"/>
</dbReference>
<dbReference type="Pfam" id="PF01261">
    <property type="entry name" value="AP_endonuc_2"/>
    <property type="match status" value="1"/>
</dbReference>
<name>A0AAE3NN99_9RHOB</name>
<dbReference type="AlphaFoldDB" id="A0AAE3NN99"/>
<protein>
    <submittedName>
        <fullName evidence="4">TIM barrel protein</fullName>
    </submittedName>
</protein>
<dbReference type="InterPro" id="IPR026040">
    <property type="entry name" value="HyI-like"/>
</dbReference>
<evidence type="ECO:0000313" key="5">
    <source>
        <dbReference type="Proteomes" id="UP001220964"/>
    </source>
</evidence>
<dbReference type="GO" id="GO:0046487">
    <property type="term" value="P:glyoxylate metabolic process"/>
    <property type="evidence" value="ECO:0007669"/>
    <property type="project" value="TreeGrafter"/>
</dbReference>
<dbReference type="Proteomes" id="UP001220964">
    <property type="component" value="Unassembled WGS sequence"/>
</dbReference>
<sequence length="246" mass="26101">MRLSANLGFLFTDLPLTQAVAAAAGAGFGAVECHWPYDTPREALRAACTEAGVALLGLNTRKGGEGEFGLAALPGREPAAQTEIDLAIRYARAAGGTAVHVMAGLGGDARVFADNLAYAAQARDLTILIEPINTRDVPGYHLASTRDAMALQDRVGADNLKIMFDCYHQQIIEGDLFTRATSMLDRIGHIQIAAVPDRGEPDAGEVNYPWLLPALCDAGYAGWFGAEYRPRAGGTAPGLGWLDRFA</sequence>
<dbReference type="InterPro" id="IPR013022">
    <property type="entry name" value="Xyl_isomerase-like_TIM-brl"/>
</dbReference>
<dbReference type="InterPro" id="IPR036237">
    <property type="entry name" value="Xyl_isomerase-like_sf"/>
</dbReference>
<dbReference type="SUPFAM" id="SSF51658">
    <property type="entry name" value="Xylose isomerase-like"/>
    <property type="match status" value="1"/>
</dbReference>
<dbReference type="PIRSF" id="PIRSF006241">
    <property type="entry name" value="HyI"/>
    <property type="match status" value="1"/>
</dbReference>
<organism evidence="4 5">
    <name type="scientific">Psychromarinibacter sediminicola</name>
    <dbReference type="NCBI Taxonomy" id="3033385"/>
    <lineage>
        <taxon>Bacteria</taxon>
        <taxon>Pseudomonadati</taxon>
        <taxon>Pseudomonadota</taxon>
        <taxon>Alphaproteobacteria</taxon>
        <taxon>Rhodobacterales</taxon>
        <taxon>Paracoccaceae</taxon>
        <taxon>Psychromarinibacter</taxon>
    </lineage>
</organism>
<gene>
    <name evidence="4" type="ORF">P1J78_06955</name>
</gene>
<dbReference type="EMBL" id="JARGYC010000013">
    <property type="protein sequence ID" value="MDF0600463.1"/>
    <property type="molecule type" value="Genomic_DNA"/>
</dbReference>
<keyword evidence="5" id="KW-1185">Reference proteome</keyword>
<feature type="active site" description="Proton donor/acceptor" evidence="2">
    <location>
        <position position="227"/>
    </location>
</feature>
<evidence type="ECO:0000256" key="1">
    <source>
        <dbReference type="ARBA" id="ARBA00023235"/>
    </source>
</evidence>
<feature type="active site" description="Proton donor/acceptor" evidence="2">
    <location>
        <position position="130"/>
    </location>
</feature>
<accession>A0AAE3NN99</accession>
<feature type="domain" description="Xylose isomerase-like TIM barrel" evidence="3">
    <location>
        <begin position="20"/>
        <end position="244"/>
    </location>
</feature>
<keyword evidence="1" id="KW-0413">Isomerase</keyword>
<proteinExistence type="predicted"/>
<dbReference type="GO" id="GO:0008903">
    <property type="term" value="F:hydroxypyruvate isomerase activity"/>
    <property type="evidence" value="ECO:0007669"/>
    <property type="project" value="TreeGrafter"/>
</dbReference>
<comment type="caution">
    <text evidence="4">The sequence shown here is derived from an EMBL/GenBank/DDBJ whole genome shotgun (WGS) entry which is preliminary data.</text>
</comment>
<dbReference type="Gene3D" id="3.20.20.150">
    <property type="entry name" value="Divalent-metal-dependent TIM barrel enzymes"/>
    <property type="match status" value="1"/>
</dbReference>